<sequence>MATHSTQLQTRAPTCNAGATQGCRFFSLVMLTTQIFRLEASTITPSTGNLSPAMNTTAPSTLGSPGTSLFSTPSIQATHSSSIKTRDASLSSSLMPSIRSVVVTEKTTFATSMNTKAFNTMTNTMTTTSSFTSKSETRESVTHSMSRFPAYRTVNPTPVTQSPTSHSHESIKTSSSTKNIPASKSQTLSTRETVASEIMPTSTRTTTSHVVMPTTQVLPSWTNWTTEPNCERKCCGIGGEVTQTRACIIATITLTNTTTGACAPLTQEVKCAVGCPQCASGTKLELHVSVVFVCVIIAIITQYKFSG</sequence>
<gene>
    <name evidence="2" type="ORF">NEMVEDRAFT_v1g247056</name>
</gene>
<dbReference type="EMBL" id="DS469772">
    <property type="protein sequence ID" value="EDO33466.1"/>
    <property type="molecule type" value="Genomic_DNA"/>
</dbReference>
<evidence type="ECO:0000313" key="3">
    <source>
        <dbReference type="Proteomes" id="UP000001593"/>
    </source>
</evidence>
<feature type="compositionally biased region" description="Polar residues" evidence="1">
    <location>
        <begin position="154"/>
        <end position="163"/>
    </location>
</feature>
<feature type="compositionally biased region" description="Polar residues" evidence="1">
    <location>
        <begin position="179"/>
        <end position="194"/>
    </location>
</feature>
<evidence type="ECO:0000256" key="1">
    <source>
        <dbReference type="SAM" id="MobiDB-lite"/>
    </source>
</evidence>
<accession>A7SS45</accession>
<feature type="compositionally biased region" description="Polar residues" evidence="1">
    <location>
        <begin position="48"/>
        <end position="83"/>
    </location>
</feature>
<feature type="region of interest" description="Disordered" evidence="1">
    <location>
        <begin position="48"/>
        <end position="90"/>
    </location>
</feature>
<name>A7SS45_NEMVE</name>
<dbReference type="InParanoid" id="A7SS45"/>
<dbReference type="Proteomes" id="UP000001593">
    <property type="component" value="Unassembled WGS sequence"/>
</dbReference>
<feature type="region of interest" description="Disordered" evidence="1">
    <location>
        <begin position="152"/>
        <end position="194"/>
    </location>
</feature>
<dbReference type="HOGENOM" id="CLU_907039_0_0_1"/>
<proteinExistence type="predicted"/>
<dbReference type="AlphaFoldDB" id="A7SS45"/>
<keyword evidence="3" id="KW-1185">Reference proteome</keyword>
<protein>
    <submittedName>
        <fullName evidence="2">Uncharacterized protein</fullName>
    </submittedName>
</protein>
<reference evidence="2 3" key="1">
    <citation type="journal article" date="2007" name="Science">
        <title>Sea anemone genome reveals ancestral eumetazoan gene repertoire and genomic organization.</title>
        <authorList>
            <person name="Putnam N.H."/>
            <person name="Srivastava M."/>
            <person name="Hellsten U."/>
            <person name="Dirks B."/>
            <person name="Chapman J."/>
            <person name="Salamov A."/>
            <person name="Terry A."/>
            <person name="Shapiro H."/>
            <person name="Lindquist E."/>
            <person name="Kapitonov V.V."/>
            <person name="Jurka J."/>
            <person name="Genikhovich G."/>
            <person name="Grigoriev I.V."/>
            <person name="Lucas S.M."/>
            <person name="Steele R.E."/>
            <person name="Finnerty J.R."/>
            <person name="Technau U."/>
            <person name="Martindale M.Q."/>
            <person name="Rokhsar D.S."/>
        </authorList>
    </citation>
    <scope>NUCLEOTIDE SEQUENCE [LARGE SCALE GENOMIC DNA]</scope>
    <source>
        <strain evidence="3">CH2 X CH6</strain>
    </source>
</reference>
<organism evidence="2 3">
    <name type="scientific">Nematostella vectensis</name>
    <name type="common">Starlet sea anemone</name>
    <dbReference type="NCBI Taxonomy" id="45351"/>
    <lineage>
        <taxon>Eukaryota</taxon>
        <taxon>Metazoa</taxon>
        <taxon>Cnidaria</taxon>
        <taxon>Anthozoa</taxon>
        <taxon>Hexacorallia</taxon>
        <taxon>Actiniaria</taxon>
        <taxon>Edwardsiidae</taxon>
        <taxon>Nematostella</taxon>
    </lineage>
</organism>
<evidence type="ECO:0000313" key="2">
    <source>
        <dbReference type="EMBL" id="EDO33466.1"/>
    </source>
</evidence>